<dbReference type="EMBL" id="JRLY01000019">
    <property type="protein sequence ID" value="KGO91459.1"/>
    <property type="molecule type" value="Genomic_DNA"/>
</dbReference>
<name>A0A0A2MGN9_9FLAO</name>
<sequence>MRKYIFFLFLLPLFFACSSDDFRNNNKYLPNYNFSKDIDMSLPLYSNLQFTGNPVRITDAGIGINGIIVMNTGSGYSAYEASCPNQNLTNCSVLQIDGINAICPCDEVEYSLFTGQANADVEYTLKPYKVEIISSTYIRVSN</sequence>
<dbReference type="OrthoDB" id="1201186at2"/>
<organism evidence="2 3">
    <name type="scientific">Flavobacterium subsaxonicum WB 4.1-42 = DSM 21790</name>
    <dbReference type="NCBI Taxonomy" id="1121898"/>
    <lineage>
        <taxon>Bacteria</taxon>
        <taxon>Pseudomonadati</taxon>
        <taxon>Bacteroidota</taxon>
        <taxon>Flavobacteriia</taxon>
        <taxon>Flavobacteriales</taxon>
        <taxon>Flavobacteriaceae</taxon>
        <taxon>Flavobacterium</taxon>
    </lineage>
</organism>
<dbReference type="RefSeq" id="WP_026989965.1">
    <property type="nucleotide sequence ID" value="NZ_AUGP01000004.1"/>
</dbReference>
<evidence type="ECO:0000313" key="2">
    <source>
        <dbReference type="EMBL" id="KGO91459.1"/>
    </source>
</evidence>
<dbReference type="Gene3D" id="2.102.10.10">
    <property type="entry name" value="Rieske [2Fe-2S] iron-sulphur domain"/>
    <property type="match status" value="1"/>
</dbReference>
<gene>
    <name evidence="2" type="ORF">Q766_17925</name>
</gene>
<keyword evidence="1" id="KW-0732">Signal</keyword>
<evidence type="ECO:0000313" key="3">
    <source>
        <dbReference type="Proteomes" id="UP000030111"/>
    </source>
</evidence>
<feature type="chain" id="PRO_5001992319" description="Rieske domain-containing protein" evidence="1">
    <location>
        <begin position="20"/>
        <end position="142"/>
    </location>
</feature>
<dbReference type="STRING" id="1121898.GCA_000422725_03884"/>
<reference evidence="2 3" key="1">
    <citation type="submission" date="2013-09" db="EMBL/GenBank/DDBJ databases">
        <authorList>
            <person name="Zeng Z."/>
            <person name="Chen C."/>
        </authorList>
    </citation>
    <scope>NUCLEOTIDE SEQUENCE [LARGE SCALE GENOMIC DNA]</scope>
    <source>
        <strain evidence="2 3">WB 4.1-42</strain>
    </source>
</reference>
<proteinExistence type="predicted"/>
<feature type="signal peptide" evidence="1">
    <location>
        <begin position="1"/>
        <end position="19"/>
    </location>
</feature>
<dbReference type="AlphaFoldDB" id="A0A0A2MGN9"/>
<dbReference type="GO" id="GO:0051537">
    <property type="term" value="F:2 iron, 2 sulfur cluster binding"/>
    <property type="evidence" value="ECO:0007669"/>
    <property type="project" value="InterPro"/>
</dbReference>
<dbReference type="Proteomes" id="UP000030111">
    <property type="component" value="Unassembled WGS sequence"/>
</dbReference>
<accession>A0A0A2MGN9</accession>
<dbReference type="InterPro" id="IPR036922">
    <property type="entry name" value="Rieske_2Fe-2S_sf"/>
</dbReference>
<comment type="caution">
    <text evidence="2">The sequence shown here is derived from an EMBL/GenBank/DDBJ whole genome shotgun (WGS) entry which is preliminary data.</text>
</comment>
<evidence type="ECO:0000256" key="1">
    <source>
        <dbReference type="SAM" id="SignalP"/>
    </source>
</evidence>
<evidence type="ECO:0008006" key="4">
    <source>
        <dbReference type="Google" id="ProtNLM"/>
    </source>
</evidence>
<keyword evidence="3" id="KW-1185">Reference proteome</keyword>
<dbReference type="PROSITE" id="PS51257">
    <property type="entry name" value="PROKAR_LIPOPROTEIN"/>
    <property type="match status" value="1"/>
</dbReference>
<dbReference type="SUPFAM" id="SSF50022">
    <property type="entry name" value="ISP domain"/>
    <property type="match status" value="1"/>
</dbReference>
<protein>
    <recommendedName>
        <fullName evidence="4">Rieske domain-containing protein</fullName>
    </recommendedName>
</protein>
<dbReference type="eggNOG" id="COG2146">
    <property type="taxonomic scope" value="Bacteria"/>
</dbReference>